<evidence type="ECO:0000313" key="2">
    <source>
        <dbReference type="EMBL" id="URD75608.1"/>
    </source>
</evidence>
<organism evidence="2 3">
    <name type="scientific">Musa troglodytarum</name>
    <name type="common">fe'i banana</name>
    <dbReference type="NCBI Taxonomy" id="320322"/>
    <lineage>
        <taxon>Eukaryota</taxon>
        <taxon>Viridiplantae</taxon>
        <taxon>Streptophyta</taxon>
        <taxon>Embryophyta</taxon>
        <taxon>Tracheophyta</taxon>
        <taxon>Spermatophyta</taxon>
        <taxon>Magnoliopsida</taxon>
        <taxon>Liliopsida</taxon>
        <taxon>Zingiberales</taxon>
        <taxon>Musaceae</taxon>
        <taxon>Musa</taxon>
    </lineage>
</organism>
<sequence>MQCQWIVNTTPNLVPSISSHPHTTSQHHYRYLHLQDPQT</sequence>
<feature type="region of interest" description="Disordered" evidence="1">
    <location>
        <begin position="16"/>
        <end position="39"/>
    </location>
</feature>
<accession>A0A9E7EES6</accession>
<evidence type="ECO:0000313" key="3">
    <source>
        <dbReference type="Proteomes" id="UP001055439"/>
    </source>
</evidence>
<gene>
    <name evidence="2" type="ORF">MUK42_36439</name>
</gene>
<dbReference type="EMBL" id="CP097502">
    <property type="protein sequence ID" value="URD75608.1"/>
    <property type="molecule type" value="Genomic_DNA"/>
</dbReference>
<protein>
    <submittedName>
        <fullName evidence="2">Uncharacterized protein</fullName>
    </submittedName>
</protein>
<name>A0A9E7EES6_9LILI</name>
<dbReference type="AlphaFoldDB" id="A0A9E7EES6"/>
<proteinExistence type="predicted"/>
<keyword evidence="3" id="KW-1185">Reference proteome</keyword>
<dbReference type="Proteomes" id="UP001055439">
    <property type="component" value="Chromosome 1"/>
</dbReference>
<reference evidence="2" key="1">
    <citation type="submission" date="2022-05" db="EMBL/GenBank/DDBJ databases">
        <title>The Musa troglodytarum L. genome provides insights into the mechanism of non-climacteric behaviour and enrichment of carotenoids.</title>
        <authorList>
            <person name="Wang J."/>
        </authorList>
    </citation>
    <scope>NUCLEOTIDE SEQUENCE</scope>
    <source>
        <tissue evidence="2">Leaf</tissue>
    </source>
</reference>
<evidence type="ECO:0000256" key="1">
    <source>
        <dbReference type="SAM" id="MobiDB-lite"/>
    </source>
</evidence>